<dbReference type="EMBL" id="JACHXK010000002">
    <property type="protein sequence ID" value="MBB3109131.1"/>
    <property type="molecule type" value="Genomic_DNA"/>
</dbReference>
<organism evidence="5 6">
    <name type="scientific">Paenibacillus phyllosphaerae</name>
    <dbReference type="NCBI Taxonomy" id="274593"/>
    <lineage>
        <taxon>Bacteria</taxon>
        <taxon>Bacillati</taxon>
        <taxon>Bacillota</taxon>
        <taxon>Bacilli</taxon>
        <taxon>Bacillales</taxon>
        <taxon>Paenibacillaceae</taxon>
        <taxon>Paenibacillus</taxon>
    </lineage>
</organism>
<dbReference type="PROSITE" id="PS51272">
    <property type="entry name" value="SLH"/>
    <property type="match status" value="2"/>
</dbReference>
<feature type="signal peptide" evidence="3">
    <location>
        <begin position="1"/>
        <end position="34"/>
    </location>
</feature>
<dbReference type="InterPro" id="IPR051465">
    <property type="entry name" value="Cell_Envelope_Struct_Comp"/>
</dbReference>
<name>A0A7W5AVW8_9BACL</name>
<dbReference type="RefSeq" id="WP_183597925.1">
    <property type="nucleotide sequence ID" value="NZ_JACHXK010000002.1"/>
</dbReference>
<evidence type="ECO:0000313" key="5">
    <source>
        <dbReference type="EMBL" id="MBB3109131.1"/>
    </source>
</evidence>
<feature type="compositionally biased region" description="Gly residues" evidence="2">
    <location>
        <begin position="248"/>
        <end position="264"/>
    </location>
</feature>
<sequence>MRRMTKKMAAGVLAGTVIFGAAGFAGGFQSSAFAAEVTDSTAGTQPMNEGRGFGFGLNQEALLAVVADLLSIDEDTVSAALKEGQTLSALAEAYDVEEEELVEALVEAITVTIEEQVTAGTLTEEQAEQQLDNLDERVTQLVQNKGMLTGGIAAGAGGQMSYSVLALSSAILDIEEETLQASLREGQTLVEIAEEAGLSEEEFLALLLAAAEQTIEAAVTAGTLTEDQSEQQLEQLEERLAQQIEGTMGQGGAGAPGQGAGGNGQSSNGQTGGQSTTKPNTTTGTATTTNSSPTLTDISGHWAQKNIQALVDKGILTGDANKKFNPNGTVTREQIATMVAKGFELDSSATSGTTSSFSDVAANRWSSSYVEATKDYFTTSGKFEPTKEATRLEVVVTLIKAYLDSNSSVELVSSEEAETILSAKFKDATSIAAASRPYVATAVELGVVNGDSAGKFNASKTVTRAEIASMLNSILALVDSE</sequence>
<feature type="compositionally biased region" description="Low complexity" evidence="2">
    <location>
        <begin position="265"/>
        <end position="296"/>
    </location>
</feature>
<dbReference type="Pfam" id="PF00395">
    <property type="entry name" value="SLH"/>
    <property type="match status" value="2"/>
</dbReference>
<dbReference type="PANTHER" id="PTHR43308">
    <property type="entry name" value="OUTER MEMBRANE PROTEIN ALPHA-RELATED"/>
    <property type="match status" value="1"/>
</dbReference>
<gene>
    <name evidence="5" type="ORF">FHS18_001183</name>
</gene>
<evidence type="ECO:0000313" key="6">
    <source>
        <dbReference type="Proteomes" id="UP000570361"/>
    </source>
</evidence>
<keyword evidence="6" id="KW-1185">Reference proteome</keyword>
<keyword evidence="1" id="KW-0175">Coiled coil</keyword>
<dbReference type="InterPro" id="IPR001119">
    <property type="entry name" value="SLH_dom"/>
</dbReference>
<protein>
    <submittedName>
        <fullName evidence="5">DNA-binding CsgD family transcriptional regulator</fullName>
    </submittedName>
</protein>
<accession>A0A7W5AVW8</accession>
<evidence type="ECO:0000256" key="3">
    <source>
        <dbReference type="SAM" id="SignalP"/>
    </source>
</evidence>
<proteinExistence type="predicted"/>
<dbReference type="PANTHER" id="PTHR43308:SF5">
    <property type="entry name" value="S-LAYER PROTEIN _ PEPTIDOGLYCAN ENDO-BETA-N-ACETYLGLUCOSAMINIDASE"/>
    <property type="match status" value="1"/>
</dbReference>
<feature type="chain" id="PRO_5031379969" evidence="3">
    <location>
        <begin position="35"/>
        <end position="481"/>
    </location>
</feature>
<dbReference type="Proteomes" id="UP000570361">
    <property type="component" value="Unassembled WGS sequence"/>
</dbReference>
<feature type="domain" description="SLH" evidence="4">
    <location>
        <begin position="422"/>
        <end position="481"/>
    </location>
</feature>
<feature type="domain" description="SLH" evidence="4">
    <location>
        <begin position="290"/>
        <end position="353"/>
    </location>
</feature>
<dbReference type="GO" id="GO:0003677">
    <property type="term" value="F:DNA binding"/>
    <property type="evidence" value="ECO:0007669"/>
    <property type="project" value="UniProtKB-KW"/>
</dbReference>
<dbReference type="AlphaFoldDB" id="A0A7W5AVW8"/>
<evidence type="ECO:0000256" key="1">
    <source>
        <dbReference type="SAM" id="Coils"/>
    </source>
</evidence>
<keyword evidence="3" id="KW-0732">Signal</keyword>
<feature type="region of interest" description="Disordered" evidence="2">
    <location>
        <begin position="247"/>
        <end position="298"/>
    </location>
</feature>
<evidence type="ECO:0000256" key="2">
    <source>
        <dbReference type="SAM" id="MobiDB-lite"/>
    </source>
</evidence>
<keyword evidence="5" id="KW-0238">DNA-binding</keyword>
<feature type="coiled-coil region" evidence="1">
    <location>
        <begin position="87"/>
        <end position="144"/>
    </location>
</feature>
<evidence type="ECO:0000259" key="4">
    <source>
        <dbReference type="PROSITE" id="PS51272"/>
    </source>
</evidence>
<comment type="caution">
    <text evidence="5">The sequence shown here is derived from an EMBL/GenBank/DDBJ whole genome shotgun (WGS) entry which is preliminary data.</text>
</comment>
<reference evidence="5 6" key="1">
    <citation type="submission" date="2020-08" db="EMBL/GenBank/DDBJ databases">
        <title>Genomic Encyclopedia of Type Strains, Phase III (KMG-III): the genomes of soil and plant-associated and newly described type strains.</title>
        <authorList>
            <person name="Whitman W."/>
        </authorList>
    </citation>
    <scope>NUCLEOTIDE SEQUENCE [LARGE SCALE GENOMIC DNA]</scope>
    <source>
        <strain evidence="5 6">CECT 5862</strain>
    </source>
</reference>